<feature type="compositionally biased region" description="Polar residues" evidence="9">
    <location>
        <begin position="449"/>
        <end position="461"/>
    </location>
</feature>
<dbReference type="InterPro" id="IPR015300">
    <property type="entry name" value="DNA-bd_pseudobarrel_sf"/>
</dbReference>
<feature type="region of interest" description="Disordered" evidence="9">
    <location>
        <begin position="276"/>
        <end position="322"/>
    </location>
</feature>
<dbReference type="GO" id="GO:0006355">
    <property type="term" value="P:regulation of DNA-templated transcription"/>
    <property type="evidence" value="ECO:0007669"/>
    <property type="project" value="UniProtKB-ARBA"/>
</dbReference>
<feature type="region of interest" description="Disordered" evidence="9">
    <location>
        <begin position="445"/>
        <end position="483"/>
    </location>
</feature>
<reference evidence="12 13" key="1">
    <citation type="submission" date="2024-09" db="EMBL/GenBank/DDBJ databases">
        <title>Chromosome-scale assembly of Riccia fluitans.</title>
        <authorList>
            <person name="Paukszto L."/>
            <person name="Sawicki J."/>
            <person name="Karawczyk K."/>
            <person name="Piernik-Szablinska J."/>
            <person name="Szczecinska M."/>
            <person name="Mazdziarz M."/>
        </authorList>
    </citation>
    <scope>NUCLEOTIDE SEQUENCE [LARGE SCALE GENOMIC DNA]</scope>
    <source>
        <strain evidence="12">Rf_01</strain>
        <tissue evidence="12">Aerial parts of the thallus</tissue>
    </source>
</reference>
<feature type="region of interest" description="Disordered" evidence="9">
    <location>
        <begin position="951"/>
        <end position="998"/>
    </location>
</feature>
<feature type="compositionally biased region" description="Polar residues" evidence="9">
    <location>
        <begin position="872"/>
        <end position="882"/>
    </location>
</feature>
<feature type="compositionally biased region" description="Polar residues" evidence="9">
    <location>
        <begin position="1108"/>
        <end position="1132"/>
    </location>
</feature>
<comment type="subcellular location">
    <subcellularLocation>
        <location evidence="1">Nucleus</location>
    </subcellularLocation>
</comment>
<keyword evidence="2" id="KW-0479">Metal-binding</keyword>
<dbReference type="GO" id="GO:0003677">
    <property type="term" value="F:DNA binding"/>
    <property type="evidence" value="ECO:0007669"/>
    <property type="project" value="UniProtKB-KW"/>
</dbReference>
<feature type="domain" description="CW-type" evidence="11">
    <location>
        <begin position="773"/>
        <end position="823"/>
    </location>
</feature>
<dbReference type="EMBL" id="JBHFFA010000007">
    <property type="protein sequence ID" value="KAL2612433.1"/>
    <property type="molecule type" value="Genomic_DNA"/>
</dbReference>
<dbReference type="InterPro" id="IPR057743">
    <property type="entry name" value="Zfn_VAL1-3_N"/>
</dbReference>
<keyword evidence="8" id="KW-0539">Nucleus</keyword>
<dbReference type="GO" id="GO:0008270">
    <property type="term" value="F:zinc ion binding"/>
    <property type="evidence" value="ECO:0007669"/>
    <property type="project" value="UniProtKB-KW"/>
</dbReference>
<dbReference type="CDD" id="cd10017">
    <property type="entry name" value="B3_DNA"/>
    <property type="match status" value="1"/>
</dbReference>
<feature type="region of interest" description="Disordered" evidence="9">
    <location>
        <begin position="1"/>
        <end position="21"/>
    </location>
</feature>
<dbReference type="GO" id="GO:0005634">
    <property type="term" value="C:nucleus"/>
    <property type="evidence" value="ECO:0007669"/>
    <property type="project" value="UniProtKB-SubCell"/>
</dbReference>
<dbReference type="InterPro" id="IPR011124">
    <property type="entry name" value="Znf_CW"/>
</dbReference>
<feature type="domain" description="TF-B3" evidence="10">
    <location>
        <begin position="513"/>
        <end position="614"/>
    </location>
</feature>
<feature type="region of interest" description="Disordered" evidence="9">
    <location>
        <begin position="1075"/>
        <end position="1132"/>
    </location>
</feature>
<dbReference type="FunFam" id="2.40.330.10:FF:000006">
    <property type="entry name" value="B3 domain-containing transcription repressor VAL1"/>
    <property type="match status" value="1"/>
</dbReference>
<sequence>MNASEAARRMQRTAYRSQPRDPEQLAVFNPYMLKLELHDQGRDEQGLLHESFWQLRGSAHECWDSSLKNEKGNLSCRKSISCEEQEISAESGVDGLRSLSGNGSPMSFSCGASELCEPCGLVYDQGRFCETFHSDDAGWRTCNACKKRVHCGCIASLYSFVHLDAGGVECISCATKAAPVMPFTNIQHLVPPAPVPLRVADPIAVRSWGESFGARASRNIDAGAGWQPYSSAWYPPNTAGYPVVRHVSEVERPLEGSSAEPTLKGLAMRNEDVHSENKFAQAKDSTASADRLRGDSTDGEQHATESNPIGFSKDPGVTGPDTLQGECDGDSLRVGLAKPIPMAGMPVNSGKASADVTRVLTGKGLFPTHDLLNAGPSTGLSMAIGTLTGKDGAGDSSQQGLLGPLSGMATPGGVGSSGVGAEPREISTKLTGLSPYRSRHRQLLPRPYQSGTASPTSNAEGKSSEAGSVRVARPPGQGRGRNQLLPRYWPRITDQELQQITSGDSNATITPLFEKMLSASDAGRIGRLVLPKACAEAYFPAISQPEGLPMKIQDVTGKEWVFQFRFWPNNNSRMYVLEGVTPCIQSMQLQAGDTVTFSRLDPEGKLVMGYRRAPASLSSQDPKTAAKGTSANMSKGLSCGTVDGLYAGTGASLLSASANAEARNKSGQSDMSDSGYGWSKAEIGIGKEGSMLEALSQVDRKQRGRPLGGKSKRLRLENEDSLELKNNWEEAQELLRPPPSVVPTIVTIEGHDFEEYEEPPVLTKRTIFTTRQSGEQDQWAQCDECGSWRRVRADALVPTRWTCSDNSWDNKRSSCSAPQELSSDDVDHLLGLIPGEEFSIPEKESKAGQMVVDTSAGLEALAIAAAMGETGRVSTSPSSPARTTKHPRHRPGCTCIVCIQPPSGKGPKHKQNCVCNVCVTVKRRFKTLMLRRKKRLSEREAEGYIRRKRKDEIEASSSSKLVTDAGSLADGSSRRESSGGGTVVEGPRRDDGLVADNSNNSSLNAFGLSFPNTKSGEDVLVTKGQIDLNSQPEREDEPTKLSGRISMKQLLQDASLPLDTYLKQQGMTSLFGSQAAETSGGVGQGGGNSEKKSDEQSSSQCQDHSNEEASQTSTRVQGDSSGAPNQANAQTQSPIKFHEYLVTLYTSVHLQKSPVVSQAWPLDTRTKVGRVLERTIDYGGCHLLLNQLPRFAVAAEQTPLLVRRELQRACLLQHSNKCSGLLFDEIP</sequence>
<dbReference type="AlphaFoldDB" id="A0ABD1XY29"/>
<evidence type="ECO:0000256" key="5">
    <source>
        <dbReference type="ARBA" id="ARBA00023015"/>
    </source>
</evidence>
<evidence type="ECO:0000259" key="10">
    <source>
        <dbReference type="PROSITE" id="PS50863"/>
    </source>
</evidence>
<evidence type="ECO:0000256" key="2">
    <source>
        <dbReference type="ARBA" id="ARBA00022723"/>
    </source>
</evidence>
<keyword evidence="7" id="KW-0804">Transcription</keyword>
<feature type="region of interest" description="Disordered" evidence="9">
    <location>
        <begin position="391"/>
        <end position="424"/>
    </location>
</feature>
<evidence type="ECO:0000256" key="6">
    <source>
        <dbReference type="ARBA" id="ARBA00023125"/>
    </source>
</evidence>
<name>A0ABD1XY29_9MARC</name>
<evidence type="ECO:0000256" key="1">
    <source>
        <dbReference type="ARBA" id="ARBA00004123"/>
    </source>
</evidence>
<keyword evidence="4" id="KW-0862">Zinc</keyword>
<keyword evidence="5" id="KW-0805">Transcription regulation</keyword>
<evidence type="ECO:0000256" key="4">
    <source>
        <dbReference type="ARBA" id="ARBA00022833"/>
    </source>
</evidence>
<dbReference type="SUPFAM" id="SSF101936">
    <property type="entry name" value="DNA-binding pseudobarrel domain"/>
    <property type="match status" value="1"/>
</dbReference>
<dbReference type="PROSITE" id="PS51050">
    <property type="entry name" value="ZF_CW"/>
    <property type="match status" value="1"/>
</dbReference>
<evidence type="ECO:0000256" key="7">
    <source>
        <dbReference type="ARBA" id="ARBA00023163"/>
    </source>
</evidence>
<keyword evidence="6" id="KW-0238">DNA-binding</keyword>
<dbReference type="PROSITE" id="PS50863">
    <property type="entry name" value="B3"/>
    <property type="match status" value="1"/>
</dbReference>
<dbReference type="InterPro" id="IPR003340">
    <property type="entry name" value="B3_DNA-bd"/>
</dbReference>
<feature type="compositionally biased region" description="Basic and acidic residues" evidence="9">
    <location>
        <begin position="290"/>
        <end position="303"/>
    </location>
</feature>
<organism evidence="12 13">
    <name type="scientific">Riccia fluitans</name>
    <dbReference type="NCBI Taxonomy" id="41844"/>
    <lineage>
        <taxon>Eukaryota</taxon>
        <taxon>Viridiplantae</taxon>
        <taxon>Streptophyta</taxon>
        <taxon>Embryophyta</taxon>
        <taxon>Marchantiophyta</taxon>
        <taxon>Marchantiopsida</taxon>
        <taxon>Marchantiidae</taxon>
        <taxon>Marchantiales</taxon>
        <taxon>Ricciaceae</taxon>
        <taxon>Riccia</taxon>
    </lineage>
</organism>
<dbReference type="Pfam" id="PF07496">
    <property type="entry name" value="zf-CW"/>
    <property type="match status" value="1"/>
</dbReference>
<evidence type="ECO:0000313" key="13">
    <source>
        <dbReference type="Proteomes" id="UP001605036"/>
    </source>
</evidence>
<gene>
    <name evidence="12" type="ORF">R1flu_024125</name>
</gene>
<keyword evidence="3" id="KW-0863">Zinc-finger</keyword>
<dbReference type="PANTHER" id="PTHR46245">
    <property type="entry name" value="B3 DOMAIN-CONTAINING PROTEIN OS07G0563300"/>
    <property type="match status" value="1"/>
</dbReference>
<proteinExistence type="predicted"/>
<dbReference type="PANTHER" id="PTHR46245:SF2">
    <property type="entry name" value="B3 DOMAIN-CONTAINING TRANSCRIPTION REPRESSOR VAL2"/>
    <property type="match status" value="1"/>
</dbReference>
<dbReference type="Pfam" id="PF02362">
    <property type="entry name" value="B3"/>
    <property type="match status" value="1"/>
</dbReference>
<evidence type="ECO:0000256" key="8">
    <source>
        <dbReference type="ARBA" id="ARBA00023242"/>
    </source>
</evidence>
<evidence type="ECO:0000259" key="11">
    <source>
        <dbReference type="PROSITE" id="PS51050"/>
    </source>
</evidence>
<feature type="region of interest" description="Disordered" evidence="9">
    <location>
        <begin position="869"/>
        <end position="889"/>
    </location>
</feature>
<dbReference type="SMART" id="SM01019">
    <property type="entry name" value="B3"/>
    <property type="match status" value="1"/>
</dbReference>
<comment type="caution">
    <text evidence="12">The sequence shown here is derived from an EMBL/GenBank/DDBJ whole genome shotgun (WGS) entry which is preliminary data.</text>
</comment>
<dbReference type="Gene3D" id="3.30.40.100">
    <property type="match status" value="1"/>
</dbReference>
<evidence type="ECO:0000256" key="3">
    <source>
        <dbReference type="ARBA" id="ARBA00022771"/>
    </source>
</evidence>
<evidence type="ECO:0000313" key="12">
    <source>
        <dbReference type="EMBL" id="KAL2612433.1"/>
    </source>
</evidence>
<keyword evidence="13" id="KW-1185">Reference proteome</keyword>
<evidence type="ECO:0000256" key="9">
    <source>
        <dbReference type="SAM" id="MobiDB-lite"/>
    </source>
</evidence>
<protein>
    <submittedName>
        <fullName evidence="12">Uncharacterized protein</fullName>
    </submittedName>
</protein>
<accession>A0ABD1XY29</accession>
<dbReference type="Pfam" id="PF25813">
    <property type="entry name" value="zf_VAL1_N"/>
    <property type="match status" value="1"/>
</dbReference>
<dbReference type="Gene3D" id="2.40.330.10">
    <property type="entry name" value="DNA-binding pseudobarrel domain"/>
    <property type="match status" value="1"/>
</dbReference>
<dbReference type="Proteomes" id="UP001605036">
    <property type="component" value="Unassembled WGS sequence"/>
</dbReference>